<dbReference type="EMBL" id="GABZ01003078">
    <property type="protein sequence ID" value="JAA50447.1"/>
    <property type="molecule type" value="mRNA"/>
</dbReference>
<proteinExistence type="evidence at transcript level"/>
<reference evidence="1" key="1">
    <citation type="submission" date="2012-11" db="EMBL/GenBank/DDBJ databases">
        <title>The Vampirome: Transcriptome and Proteome Analysis of the Submandibular and Accessory Glands of the Vampire Bat and Vector of Human Rabies, Desmodus rotundus.</title>
        <authorList>
            <person name="Francischetti I.M.B."/>
            <person name="Assumpcao T.C.F."/>
            <person name="Ma D."/>
            <person name="Vicente E.C."/>
            <person name="Ribeiro J.M.C."/>
        </authorList>
    </citation>
    <scope>NUCLEOTIDE SEQUENCE</scope>
    <source>
        <tissue evidence="1">Salivary gland</tissue>
    </source>
</reference>
<evidence type="ECO:0000313" key="1">
    <source>
        <dbReference type="EMBL" id="JAA50447.1"/>
    </source>
</evidence>
<feature type="non-terminal residue" evidence="1">
    <location>
        <position position="1"/>
    </location>
</feature>
<dbReference type="AlphaFoldDB" id="K9IRD1"/>
<sequence length="104" mass="11567">FWGLGSSHIWEAIILPVTSLHSLSLPTSTFSITVVYIGILKSLKCTTEFLIPRLDSAPFLKHCALPGPSQYTPVILHNSWNHSLNCPGNRPCLCSLKHQKFPLQ</sequence>
<protein>
    <submittedName>
        <fullName evidence="1">Putative secreted protein</fullName>
    </submittedName>
</protein>
<organism evidence="1">
    <name type="scientific">Desmodus rotundus</name>
    <name type="common">Vampire bat</name>
    <dbReference type="NCBI Taxonomy" id="9430"/>
    <lineage>
        <taxon>Eukaryota</taxon>
        <taxon>Metazoa</taxon>
        <taxon>Chordata</taxon>
        <taxon>Craniata</taxon>
        <taxon>Vertebrata</taxon>
        <taxon>Euteleostomi</taxon>
        <taxon>Mammalia</taxon>
        <taxon>Eutheria</taxon>
        <taxon>Laurasiatheria</taxon>
        <taxon>Chiroptera</taxon>
        <taxon>Yangochiroptera</taxon>
        <taxon>Phyllostomidae</taxon>
        <taxon>Desmodontinae</taxon>
        <taxon>Desmodus</taxon>
    </lineage>
</organism>
<name>K9IRD1_DESRO</name>
<accession>K9IRD1</accession>